<sequence length="63" mass="7669">MDCQSGDTFLTRTEDLFLNLFYRVFSQKLLIKNEEVGPQFIPKMFEKKICKFRYFIFSLKDLF</sequence>
<organism evidence="1 2">
    <name type="scientific">Bacillus nakamurai</name>
    <dbReference type="NCBI Taxonomy" id="1793963"/>
    <lineage>
        <taxon>Bacteria</taxon>
        <taxon>Bacillati</taxon>
        <taxon>Bacillota</taxon>
        <taxon>Bacilli</taxon>
        <taxon>Bacillales</taxon>
        <taxon>Bacillaceae</taxon>
        <taxon>Bacillus</taxon>
    </lineage>
</organism>
<dbReference type="STRING" id="1793963.AXI58_19170"/>
<evidence type="ECO:0000313" key="1">
    <source>
        <dbReference type="EMBL" id="KXZ17520.1"/>
    </source>
</evidence>
<accession>A0A150F594</accession>
<gene>
    <name evidence="1" type="ORF">AXI58_19170</name>
</gene>
<dbReference type="Proteomes" id="UP000075430">
    <property type="component" value="Unassembled WGS sequence"/>
</dbReference>
<keyword evidence="2" id="KW-1185">Reference proteome</keyword>
<comment type="caution">
    <text evidence="1">The sequence shown here is derived from an EMBL/GenBank/DDBJ whole genome shotgun (WGS) entry which is preliminary data.</text>
</comment>
<proteinExistence type="predicted"/>
<dbReference type="EMBL" id="LSBA01000020">
    <property type="protein sequence ID" value="KXZ17520.1"/>
    <property type="molecule type" value="Genomic_DNA"/>
</dbReference>
<evidence type="ECO:0000313" key="2">
    <source>
        <dbReference type="Proteomes" id="UP000075430"/>
    </source>
</evidence>
<name>A0A150F594_9BACI</name>
<protein>
    <submittedName>
        <fullName evidence="1">Uncharacterized protein</fullName>
    </submittedName>
</protein>
<dbReference type="AlphaFoldDB" id="A0A150F594"/>
<reference evidence="2" key="1">
    <citation type="submission" date="2016-02" db="EMBL/GenBank/DDBJ databases">
        <authorList>
            <person name="Dunlap C."/>
        </authorList>
    </citation>
    <scope>NUCLEOTIDE SEQUENCE [LARGE SCALE GENOMIC DNA]</scope>
    <source>
        <strain evidence="2">NRRL B-41092</strain>
    </source>
</reference>